<keyword evidence="8 16" id="KW-1133">Transmembrane helix</keyword>
<keyword evidence="3" id="KW-0597">Phosphoprotein</keyword>
<dbReference type="FunFam" id="3.10.250.10:FF:000010">
    <property type="entry name" value="T-cell differentiation antigen CD6"/>
    <property type="match status" value="1"/>
</dbReference>
<evidence type="ECO:0000313" key="20">
    <source>
        <dbReference type="Proteomes" id="UP000694399"/>
    </source>
</evidence>
<dbReference type="Pfam" id="PF00530">
    <property type="entry name" value="SRCR"/>
    <property type="match status" value="3"/>
</dbReference>
<feature type="compositionally biased region" description="Polar residues" evidence="15">
    <location>
        <begin position="574"/>
        <end position="591"/>
    </location>
</feature>
<evidence type="ECO:0000256" key="14">
    <source>
        <dbReference type="PROSITE-ProRule" id="PRU00196"/>
    </source>
</evidence>
<reference evidence="19" key="1">
    <citation type="journal article" date="2019" name="bioRxiv">
        <title>Long live the king: chromosome-level assembly of the lion (Panthera leo) using linked-read, Hi-C, and long read data.</title>
        <authorList>
            <person name="Armstrong E.E."/>
            <person name="Taylor R.W."/>
            <person name="Miller D.E."/>
            <person name="Kaelin C."/>
            <person name="Barsh G."/>
            <person name="Hadly E.A."/>
            <person name="Petrov D."/>
        </authorList>
    </citation>
    <scope>NUCLEOTIDE SEQUENCE [LARGE SCALE GENOMIC DNA]</scope>
</reference>
<evidence type="ECO:0000256" key="17">
    <source>
        <dbReference type="SAM" id="SignalP"/>
    </source>
</evidence>
<comment type="caution">
    <text evidence="14">Lacks conserved residue(s) required for the propagation of feature annotation.</text>
</comment>
<protein>
    <recommendedName>
        <fullName evidence="13">T-cell differentiation antigen CD6</fullName>
    </recommendedName>
</protein>
<keyword evidence="7" id="KW-0130">Cell adhesion</keyword>
<keyword evidence="9 16" id="KW-0472">Membrane</keyword>
<evidence type="ECO:0000256" key="3">
    <source>
        <dbReference type="ARBA" id="ARBA00022553"/>
    </source>
</evidence>
<feature type="compositionally biased region" description="Polar residues" evidence="15">
    <location>
        <begin position="518"/>
        <end position="545"/>
    </location>
</feature>
<dbReference type="InterPro" id="IPR001190">
    <property type="entry name" value="SRCR"/>
</dbReference>
<evidence type="ECO:0000256" key="2">
    <source>
        <dbReference type="ARBA" id="ARBA00022475"/>
    </source>
</evidence>
<dbReference type="PANTHER" id="PTHR19331">
    <property type="entry name" value="SCAVENGER RECEPTOR DOMAIN-CONTAINING"/>
    <property type="match status" value="1"/>
</dbReference>
<dbReference type="InterPro" id="IPR036772">
    <property type="entry name" value="SRCR-like_dom_sf"/>
</dbReference>
<evidence type="ECO:0000256" key="7">
    <source>
        <dbReference type="ARBA" id="ARBA00022889"/>
    </source>
</evidence>
<dbReference type="Ensembl" id="ENSPLOT00000009295.1">
    <property type="protein sequence ID" value="ENSPLOP00000008395.1"/>
    <property type="gene ID" value="ENSPLOG00000006171.1"/>
</dbReference>
<evidence type="ECO:0000313" key="19">
    <source>
        <dbReference type="Ensembl" id="ENSPLOP00000008395.1"/>
    </source>
</evidence>
<evidence type="ECO:0000256" key="12">
    <source>
        <dbReference type="ARBA" id="ARBA00057255"/>
    </source>
</evidence>
<feature type="region of interest" description="Disordered" evidence="15">
    <location>
        <begin position="480"/>
        <end position="600"/>
    </location>
</feature>
<dbReference type="AlphaFoldDB" id="A0A8C9D1X7"/>
<dbReference type="Proteomes" id="UP000694399">
    <property type="component" value="Chromosome D2"/>
</dbReference>
<keyword evidence="10 14" id="KW-1015">Disulfide bond</keyword>
<evidence type="ECO:0000256" key="1">
    <source>
        <dbReference type="ARBA" id="ARBA00004251"/>
    </source>
</evidence>
<accession>A0A8C9D1X7</accession>
<keyword evidence="2" id="KW-1003">Cell membrane</keyword>
<evidence type="ECO:0000256" key="9">
    <source>
        <dbReference type="ARBA" id="ARBA00023136"/>
    </source>
</evidence>
<dbReference type="SMART" id="SM00202">
    <property type="entry name" value="SR"/>
    <property type="match status" value="3"/>
</dbReference>
<evidence type="ECO:0000256" key="16">
    <source>
        <dbReference type="SAM" id="Phobius"/>
    </source>
</evidence>
<sequence length="600" mass="64309">MWLFSAVLGLLSAALSGHPSPTPSGQSNTSSTETQPLESGEPLGIRLVNGSSHCSGTVEVWIRKSWEPACGAFWNHNATEAACRALSCGGAGAAVQPTLTPSELPPGPGAGNASEAPNATLALAPAVLCRGPEWPLCDVVERPCDSDRPAEVTCAENRAVRLVGGSGPCAGRVEMLERGQWGSVCDDTWDLKDAHVVCRQLNCGWAVQALPGLHFAPGQGPIHRDQVNCSGTEDHLWDCPGLPGNGYCGHKEDAGVLCSEHQSWRLTGGADSCEGQVEVHFRGVWSTVCDSEWYSSEAQVLCRTLGCGTVATRLQGLPHSLPGKMYYSCKGEEPTPSDCFWRFNNPYLCRQSRAARVLCSGSRSLLNLSTSEAPASVQPVTVEPTTIQKAEAWKSRELMLFILCIILGILLLGLLISTAFIFLKVKGKYVPKLPIQVQALPPKDSDSSSDSDYEHYDFSAQPPVALTTFYNSQRHRVTEEEIQQSRFQMPPLEEGLEETGASQVPPARAGHYIADTPSLGSQRHPGSNRGSSTSSGEDYCNSPSSRLPLWTPQVFSTERSPFLEQPPNLELAGSQATFSGSPTPQPGSTGNEDYDDIGAS</sequence>
<reference evidence="19" key="3">
    <citation type="submission" date="2025-09" db="UniProtKB">
        <authorList>
            <consortium name="Ensembl"/>
        </authorList>
    </citation>
    <scope>IDENTIFICATION</scope>
</reference>
<keyword evidence="20" id="KW-1185">Reference proteome</keyword>
<keyword evidence="5 17" id="KW-0732">Signal</keyword>
<gene>
    <name evidence="19" type="primary">CD6</name>
</gene>
<feature type="region of interest" description="Disordered" evidence="15">
    <location>
        <begin position="17"/>
        <end position="42"/>
    </location>
</feature>
<comment type="function">
    <text evidence="12">Cell adhesion molecule that mediates cell-cell contacts and regulates T-cell responses via its interaction with ALCAM/CD166. Contributes to signaling cascades triggered by activation of the TCR/CD3 complex. Functions as a costimulatory molecule; promotes T-cell activation and proliferation. Contributes to the formation and maturation of the immunological synapse. Functions as a calcium-dependent pattern receptor that binds and aggregates both Gram-positive and Gram-negative bacteria. Binds both lipopolysaccharide (LPS) from Gram-negative bacteria and lipoteichoic acid from Gram-positive bacteria. LPS binding leads to the activation of signaling cascades and down-stream MAP kinases. Mediates activation of the inflammatory response and the secretion of pro-inflammatory cytokines in response to LPS.</text>
</comment>
<evidence type="ECO:0000256" key="13">
    <source>
        <dbReference type="ARBA" id="ARBA00068813"/>
    </source>
</evidence>
<evidence type="ECO:0000256" key="11">
    <source>
        <dbReference type="ARBA" id="ARBA00023180"/>
    </source>
</evidence>
<feature type="signal peptide" evidence="17">
    <location>
        <begin position="1"/>
        <end position="17"/>
    </location>
</feature>
<dbReference type="Gene3D" id="3.10.250.10">
    <property type="entry name" value="SRCR-like domain"/>
    <property type="match status" value="3"/>
</dbReference>
<proteinExistence type="predicted"/>
<feature type="domain" description="SRCR" evidence="18">
    <location>
        <begin position="264"/>
        <end position="360"/>
    </location>
</feature>
<keyword evidence="11" id="KW-0325">Glycoprotein</keyword>
<evidence type="ECO:0000256" key="15">
    <source>
        <dbReference type="SAM" id="MobiDB-lite"/>
    </source>
</evidence>
<dbReference type="GO" id="GO:0007155">
    <property type="term" value="P:cell adhesion"/>
    <property type="evidence" value="ECO:0007669"/>
    <property type="project" value="UniProtKB-KW"/>
</dbReference>
<dbReference type="SUPFAM" id="SSF56487">
    <property type="entry name" value="SRCR-like"/>
    <property type="match status" value="3"/>
</dbReference>
<evidence type="ECO:0000259" key="18">
    <source>
        <dbReference type="PROSITE" id="PS50287"/>
    </source>
</evidence>
<feature type="disulfide bond" evidence="14">
    <location>
        <begin position="329"/>
        <end position="339"/>
    </location>
</feature>
<dbReference type="FunFam" id="3.10.250.10:FF:000017">
    <property type="entry name" value="CD6 molecule"/>
    <property type="match status" value="1"/>
</dbReference>
<keyword evidence="6" id="KW-0677">Repeat</keyword>
<feature type="compositionally biased region" description="Polar residues" evidence="15">
    <location>
        <begin position="23"/>
        <end position="37"/>
    </location>
</feature>
<feature type="disulfide bond" evidence="14">
    <location>
        <begin position="229"/>
        <end position="239"/>
    </location>
</feature>
<feature type="transmembrane region" description="Helical" evidence="16">
    <location>
        <begin position="398"/>
        <end position="423"/>
    </location>
</feature>
<evidence type="ECO:0000256" key="10">
    <source>
        <dbReference type="ARBA" id="ARBA00023157"/>
    </source>
</evidence>
<feature type="domain" description="SRCR" evidence="18">
    <location>
        <begin position="45"/>
        <end position="155"/>
    </location>
</feature>
<evidence type="ECO:0000256" key="8">
    <source>
        <dbReference type="ARBA" id="ARBA00022989"/>
    </source>
</evidence>
<dbReference type="PRINTS" id="PR00258">
    <property type="entry name" value="SPERACTRCPTR"/>
</dbReference>
<feature type="domain" description="SRCR" evidence="18">
    <location>
        <begin position="160"/>
        <end position="259"/>
    </location>
</feature>
<comment type="subcellular location">
    <subcellularLocation>
        <location evidence="1">Cell membrane</location>
        <topology evidence="1">Single-pass type I membrane protein</topology>
    </subcellularLocation>
</comment>
<reference evidence="19" key="2">
    <citation type="submission" date="2025-08" db="UniProtKB">
        <authorList>
            <consortium name="Ensembl"/>
        </authorList>
    </citation>
    <scope>IDENTIFICATION</scope>
</reference>
<dbReference type="PROSITE" id="PS50287">
    <property type="entry name" value="SRCR_2"/>
    <property type="match status" value="3"/>
</dbReference>
<keyword evidence="4 16" id="KW-0812">Transmembrane</keyword>
<organism evidence="19 20">
    <name type="scientific">Panthera leo</name>
    <name type="common">Lion</name>
    <dbReference type="NCBI Taxonomy" id="9689"/>
    <lineage>
        <taxon>Eukaryota</taxon>
        <taxon>Metazoa</taxon>
        <taxon>Chordata</taxon>
        <taxon>Craniata</taxon>
        <taxon>Vertebrata</taxon>
        <taxon>Euteleostomi</taxon>
        <taxon>Mammalia</taxon>
        <taxon>Eutheria</taxon>
        <taxon>Laurasiatheria</taxon>
        <taxon>Carnivora</taxon>
        <taxon>Feliformia</taxon>
        <taxon>Felidae</taxon>
        <taxon>Pantherinae</taxon>
        <taxon>Panthera</taxon>
    </lineage>
</organism>
<name>A0A8C9D1X7_PANLE</name>
<evidence type="ECO:0000256" key="5">
    <source>
        <dbReference type="ARBA" id="ARBA00022729"/>
    </source>
</evidence>
<evidence type="ECO:0000256" key="4">
    <source>
        <dbReference type="ARBA" id="ARBA00022692"/>
    </source>
</evidence>
<dbReference type="GO" id="GO:0005886">
    <property type="term" value="C:plasma membrane"/>
    <property type="evidence" value="ECO:0007669"/>
    <property type="project" value="UniProtKB-SubCell"/>
</dbReference>
<feature type="chain" id="PRO_5034522981" description="T-cell differentiation antigen CD6" evidence="17">
    <location>
        <begin position="18"/>
        <end position="600"/>
    </location>
</feature>
<evidence type="ECO:0000256" key="6">
    <source>
        <dbReference type="ARBA" id="ARBA00022737"/>
    </source>
</evidence>
<dbReference type="GeneTree" id="ENSGT00940000161029"/>
<dbReference type="PANTHER" id="PTHR19331:SF477">
    <property type="entry name" value="T-CELL DIFFERENTIATION ANTIGEN CD6"/>
    <property type="match status" value="1"/>
</dbReference>